<evidence type="ECO:0000313" key="3">
    <source>
        <dbReference type="Proteomes" id="UP000054248"/>
    </source>
</evidence>
<accession>A0A0C3Q4R3</accession>
<feature type="region of interest" description="Disordered" evidence="1">
    <location>
        <begin position="23"/>
        <end position="108"/>
    </location>
</feature>
<dbReference type="HOGENOM" id="CLU_2110743_0_0_1"/>
<dbReference type="OrthoDB" id="10461203at2759"/>
<dbReference type="Proteomes" id="UP000054248">
    <property type="component" value="Unassembled WGS sequence"/>
</dbReference>
<name>A0A0C3Q4R3_9AGAM</name>
<dbReference type="EMBL" id="KN823334">
    <property type="protein sequence ID" value="KIO17884.1"/>
    <property type="molecule type" value="Genomic_DNA"/>
</dbReference>
<gene>
    <name evidence="2" type="ORF">M407DRAFT_165043</name>
</gene>
<keyword evidence="3" id="KW-1185">Reference proteome</keyword>
<reference evidence="2 3" key="1">
    <citation type="submission" date="2014-04" db="EMBL/GenBank/DDBJ databases">
        <authorList>
            <consortium name="DOE Joint Genome Institute"/>
            <person name="Kuo A."/>
            <person name="Girlanda M."/>
            <person name="Perotto S."/>
            <person name="Kohler A."/>
            <person name="Nagy L.G."/>
            <person name="Floudas D."/>
            <person name="Copeland A."/>
            <person name="Barry K.W."/>
            <person name="Cichocki N."/>
            <person name="Veneault-Fourrey C."/>
            <person name="LaButti K."/>
            <person name="Lindquist E.A."/>
            <person name="Lipzen A."/>
            <person name="Lundell T."/>
            <person name="Morin E."/>
            <person name="Murat C."/>
            <person name="Sun H."/>
            <person name="Tunlid A."/>
            <person name="Henrissat B."/>
            <person name="Grigoriev I.V."/>
            <person name="Hibbett D.S."/>
            <person name="Martin F."/>
            <person name="Nordberg H.P."/>
            <person name="Cantor M.N."/>
            <person name="Hua S.X."/>
        </authorList>
    </citation>
    <scope>NUCLEOTIDE SEQUENCE [LARGE SCALE GENOMIC DNA]</scope>
    <source>
        <strain evidence="2 3">MUT 4182</strain>
    </source>
</reference>
<organism evidence="2 3">
    <name type="scientific">Tulasnella calospora MUT 4182</name>
    <dbReference type="NCBI Taxonomy" id="1051891"/>
    <lineage>
        <taxon>Eukaryota</taxon>
        <taxon>Fungi</taxon>
        <taxon>Dikarya</taxon>
        <taxon>Basidiomycota</taxon>
        <taxon>Agaricomycotina</taxon>
        <taxon>Agaricomycetes</taxon>
        <taxon>Cantharellales</taxon>
        <taxon>Tulasnellaceae</taxon>
        <taxon>Tulasnella</taxon>
    </lineage>
</organism>
<proteinExistence type="predicted"/>
<feature type="compositionally biased region" description="Basic and acidic residues" evidence="1">
    <location>
        <begin position="92"/>
        <end position="106"/>
    </location>
</feature>
<protein>
    <submittedName>
        <fullName evidence="2">Uncharacterized protein</fullName>
    </submittedName>
</protein>
<evidence type="ECO:0000256" key="1">
    <source>
        <dbReference type="SAM" id="MobiDB-lite"/>
    </source>
</evidence>
<reference evidence="3" key="2">
    <citation type="submission" date="2015-01" db="EMBL/GenBank/DDBJ databases">
        <title>Evolutionary Origins and Diversification of the Mycorrhizal Mutualists.</title>
        <authorList>
            <consortium name="DOE Joint Genome Institute"/>
            <consortium name="Mycorrhizal Genomics Consortium"/>
            <person name="Kohler A."/>
            <person name="Kuo A."/>
            <person name="Nagy L.G."/>
            <person name="Floudas D."/>
            <person name="Copeland A."/>
            <person name="Barry K.W."/>
            <person name="Cichocki N."/>
            <person name="Veneault-Fourrey C."/>
            <person name="LaButti K."/>
            <person name="Lindquist E.A."/>
            <person name="Lipzen A."/>
            <person name="Lundell T."/>
            <person name="Morin E."/>
            <person name="Murat C."/>
            <person name="Riley R."/>
            <person name="Ohm R."/>
            <person name="Sun H."/>
            <person name="Tunlid A."/>
            <person name="Henrissat B."/>
            <person name="Grigoriev I.V."/>
            <person name="Hibbett D.S."/>
            <person name="Martin F."/>
        </authorList>
    </citation>
    <scope>NUCLEOTIDE SEQUENCE [LARGE SCALE GENOMIC DNA]</scope>
    <source>
        <strain evidence="3">MUT 4182</strain>
    </source>
</reference>
<evidence type="ECO:0000313" key="2">
    <source>
        <dbReference type="EMBL" id="KIO17884.1"/>
    </source>
</evidence>
<dbReference type="AlphaFoldDB" id="A0A0C3Q4R3"/>
<sequence length="115" mass="12432">MAMPEPVQVTHLFGYDVDGYRPGGFVAPPSQQVPARLEVPSEPQFPKPQPSPQLLSVSKPEAIPSFTPVQPPPSHQAPPVTRSGNSFYLRKAQQEDSSRAEARKGGVEGCHCVIC</sequence>